<dbReference type="SUPFAM" id="SSF51556">
    <property type="entry name" value="Metallo-dependent hydrolases"/>
    <property type="match status" value="1"/>
</dbReference>
<dbReference type="PANTHER" id="PTHR11409:SF43">
    <property type="entry name" value="ADENOSINE DEAMINASE"/>
    <property type="match status" value="1"/>
</dbReference>
<dbReference type="AlphaFoldDB" id="A0A934VC80"/>
<dbReference type="GO" id="GO:0043103">
    <property type="term" value="P:hypoxanthine salvage"/>
    <property type="evidence" value="ECO:0007669"/>
    <property type="project" value="TreeGrafter"/>
</dbReference>
<evidence type="ECO:0000256" key="1">
    <source>
        <dbReference type="ARBA" id="ARBA00001947"/>
    </source>
</evidence>
<keyword evidence="5" id="KW-0378">Hydrolase</keyword>
<dbReference type="InterPro" id="IPR032466">
    <property type="entry name" value="Metal_Hydrolase"/>
</dbReference>
<dbReference type="RefSeq" id="WP_200351814.1">
    <property type="nucleotide sequence ID" value="NZ_BAABHZ010000006.1"/>
</dbReference>
<dbReference type="EMBL" id="JAENIK010000011">
    <property type="protein sequence ID" value="MBK1816890.1"/>
    <property type="molecule type" value="Genomic_DNA"/>
</dbReference>
<protein>
    <recommendedName>
        <fullName evidence="3">adenosine deaminase</fullName>
        <ecNumber evidence="3">3.5.4.4</ecNumber>
    </recommendedName>
</protein>
<sequence>MHDLHIHLGGAVPSSVLWEILCDNGLRTEYVDFTSFHDSLTARPHEVKSLDDFLGRYFQVTEEIQSSPSAASVSAYQVVAKAYRRAQVRALELRFNPQKRMRHGLHTMDAIILAVMQGLERASLHYGVATGIILSLGRDLSLESNWLIIEAAIKWRSRGSLNGANGVVGIDMAGPESRSLELSKPWMSEVSAMMEKARDSGLKITYHVGESEATGPKGMLNVIESIRPDRIGHGIELRNAKGKVKDALVTRLRENSICLELCPTVNLVTRVVPDYACVADFVKTLAKNEIPYCINTDNPYLIHTNLRQEYEVVGKELGDDARPLLDLSRSHAKEHRFLRE</sequence>
<evidence type="ECO:0000313" key="9">
    <source>
        <dbReference type="Proteomes" id="UP000600139"/>
    </source>
</evidence>
<dbReference type="Pfam" id="PF00962">
    <property type="entry name" value="A_deaminase"/>
    <property type="match status" value="1"/>
</dbReference>
<proteinExistence type="inferred from homology"/>
<dbReference type="PANTHER" id="PTHR11409">
    <property type="entry name" value="ADENOSINE DEAMINASE"/>
    <property type="match status" value="1"/>
</dbReference>
<dbReference type="Gene3D" id="3.20.20.140">
    <property type="entry name" value="Metal-dependent hydrolases"/>
    <property type="match status" value="1"/>
</dbReference>
<dbReference type="GO" id="GO:0046103">
    <property type="term" value="P:inosine biosynthetic process"/>
    <property type="evidence" value="ECO:0007669"/>
    <property type="project" value="TreeGrafter"/>
</dbReference>
<evidence type="ECO:0000256" key="6">
    <source>
        <dbReference type="ARBA" id="ARBA00022833"/>
    </source>
</evidence>
<name>A0A934VC80_9BACT</name>
<comment type="similarity">
    <text evidence="2">Belongs to the metallo-dependent hydrolases superfamily. Adenosine and AMP deaminases family.</text>
</comment>
<evidence type="ECO:0000256" key="3">
    <source>
        <dbReference type="ARBA" id="ARBA00012784"/>
    </source>
</evidence>
<keyword evidence="6" id="KW-0862">Zinc</keyword>
<evidence type="ECO:0000256" key="4">
    <source>
        <dbReference type="ARBA" id="ARBA00022723"/>
    </source>
</evidence>
<feature type="domain" description="Adenosine deaminase" evidence="7">
    <location>
        <begin position="3"/>
        <end position="330"/>
    </location>
</feature>
<comment type="caution">
    <text evidence="8">The sequence shown here is derived from an EMBL/GenBank/DDBJ whole genome shotgun (WGS) entry which is preliminary data.</text>
</comment>
<comment type="cofactor">
    <cofactor evidence="1">
        <name>Zn(2+)</name>
        <dbReference type="ChEBI" id="CHEBI:29105"/>
    </cofactor>
</comment>
<organism evidence="8 9">
    <name type="scientific">Luteolibacter yonseiensis</name>
    <dbReference type="NCBI Taxonomy" id="1144680"/>
    <lineage>
        <taxon>Bacteria</taxon>
        <taxon>Pseudomonadati</taxon>
        <taxon>Verrucomicrobiota</taxon>
        <taxon>Verrucomicrobiia</taxon>
        <taxon>Verrucomicrobiales</taxon>
        <taxon>Verrucomicrobiaceae</taxon>
        <taxon>Luteolibacter</taxon>
    </lineage>
</organism>
<accession>A0A934VC80</accession>
<evidence type="ECO:0000256" key="5">
    <source>
        <dbReference type="ARBA" id="ARBA00022801"/>
    </source>
</evidence>
<reference evidence="8" key="1">
    <citation type="submission" date="2021-01" db="EMBL/GenBank/DDBJ databases">
        <title>Modified the classification status of verrucomicrobia.</title>
        <authorList>
            <person name="Feng X."/>
        </authorList>
    </citation>
    <scope>NUCLEOTIDE SEQUENCE</scope>
    <source>
        <strain evidence="8">JCM 18052</strain>
    </source>
</reference>
<dbReference type="GO" id="GO:0004000">
    <property type="term" value="F:adenosine deaminase activity"/>
    <property type="evidence" value="ECO:0007669"/>
    <property type="project" value="TreeGrafter"/>
</dbReference>
<evidence type="ECO:0000259" key="7">
    <source>
        <dbReference type="Pfam" id="PF00962"/>
    </source>
</evidence>
<dbReference type="GO" id="GO:0046872">
    <property type="term" value="F:metal ion binding"/>
    <property type="evidence" value="ECO:0007669"/>
    <property type="project" value="UniProtKB-KW"/>
</dbReference>
<keyword evidence="4" id="KW-0479">Metal-binding</keyword>
<dbReference type="Proteomes" id="UP000600139">
    <property type="component" value="Unassembled WGS sequence"/>
</dbReference>
<evidence type="ECO:0000313" key="8">
    <source>
        <dbReference type="EMBL" id="MBK1816890.1"/>
    </source>
</evidence>
<dbReference type="GO" id="GO:0006154">
    <property type="term" value="P:adenosine catabolic process"/>
    <property type="evidence" value="ECO:0007669"/>
    <property type="project" value="TreeGrafter"/>
</dbReference>
<keyword evidence="9" id="KW-1185">Reference proteome</keyword>
<dbReference type="GO" id="GO:0005829">
    <property type="term" value="C:cytosol"/>
    <property type="evidence" value="ECO:0007669"/>
    <property type="project" value="TreeGrafter"/>
</dbReference>
<evidence type="ECO:0000256" key="2">
    <source>
        <dbReference type="ARBA" id="ARBA00006676"/>
    </source>
</evidence>
<dbReference type="EC" id="3.5.4.4" evidence="3"/>
<dbReference type="InterPro" id="IPR001365">
    <property type="entry name" value="A_deaminase_dom"/>
</dbReference>
<dbReference type="InterPro" id="IPR006330">
    <property type="entry name" value="Ado/ade_deaminase"/>
</dbReference>
<gene>
    <name evidence="8" type="ORF">JIN84_14790</name>
</gene>